<accession>A0ACA9SMS7</accession>
<protein>
    <submittedName>
        <fullName evidence="1">33483_t:CDS:1</fullName>
    </submittedName>
</protein>
<keyword evidence="2" id="KW-1185">Reference proteome</keyword>
<feature type="non-terminal residue" evidence="1">
    <location>
        <position position="109"/>
    </location>
</feature>
<evidence type="ECO:0000313" key="1">
    <source>
        <dbReference type="EMBL" id="CAG8844324.1"/>
    </source>
</evidence>
<organism evidence="1 2">
    <name type="scientific">Racocetra persica</name>
    <dbReference type="NCBI Taxonomy" id="160502"/>
    <lineage>
        <taxon>Eukaryota</taxon>
        <taxon>Fungi</taxon>
        <taxon>Fungi incertae sedis</taxon>
        <taxon>Mucoromycota</taxon>
        <taxon>Glomeromycotina</taxon>
        <taxon>Glomeromycetes</taxon>
        <taxon>Diversisporales</taxon>
        <taxon>Gigasporaceae</taxon>
        <taxon>Racocetra</taxon>
    </lineage>
</organism>
<dbReference type="EMBL" id="CAJVQC010142100">
    <property type="protein sequence ID" value="CAG8844324.1"/>
    <property type="molecule type" value="Genomic_DNA"/>
</dbReference>
<gene>
    <name evidence="1" type="ORF">RPERSI_LOCUS33155</name>
</gene>
<comment type="caution">
    <text evidence="1">The sequence shown here is derived from an EMBL/GenBank/DDBJ whole genome shotgun (WGS) entry which is preliminary data.</text>
</comment>
<evidence type="ECO:0000313" key="2">
    <source>
        <dbReference type="Proteomes" id="UP000789920"/>
    </source>
</evidence>
<sequence>MAPMPKKKAPPKPTNLRPYECDLTINNQHLIILEISPYYEKHNREYWESLQRKKARGIPITDEQLKRKIISDELICELVKQLNTELVDEEVWCFDDYESDVIGIVDCYR</sequence>
<reference evidence="1" key="1">
    <citation type="submission" date="2021-06" db="EMBL/GenBank/DDBJ databases">
        <authorList>
            <person name="Kallberg Y."/>
            <person name="Tangrot J."/>
            <person name="Rosling A."/>
        </authorList>
    </citation>
    <scope>NUCLEOTIDE SEQUENCE</scope>
    <source>
        <strain evidence="1">MA461A</strain>
    </source>
</reference>
<name>A0ACA9SMS7_9GLOM</name>
<proteinExistence type="predicted"/>
<dbReference type="Proteomes" id="UP000789920">
    <property type="component" value="Unassembled WGS sequence"/>
</dbReference>